<dbReference type="GO" id="GO:0048312">
    <property type="term" value="P:intracellular distribution of mitochondria"/>
    <property type="evidence" value="ECO:0007669"/>
    <property type="project" value="TreeGrafter"/>
</dbReference>
<feature type="compositionally biased region" description="Low complexity" evidence="1">
    <location>
        <begin position="58"/>
        <end position="78"/>
    </location>
</feature>
<feature type="compositionally biased region" description="Polar residues" evidence="1">
    <location>
        <begin position="22"/>
        <end position="46"/>
    </location>
</feature>
<dbReference type="InterPro" id="IPR032675">
    <property type="entry name" value="LRR_dom_sf"/>
</dbReference>
<dbReference type="GO" id="GO:0005737">
    <property type="term" value="C:cytoplasm"/>
    <property type="evidence" value="ECO:0007669"/>
    <property type="project" value="TreeGrafter"/>
</dbReference>
<dbReference type="Gene3D" id="3.80.10.10">
    <property type="entry name" value="Ribonuclease Inhibitor"/>
    <property type="match status" value="1"/>
</dbReference>
<reference evidence="3 4" key="1">
    <citation type="submission" date="2015-12" db="EMBL/GenBank/DDBJ databases">
        <title>Dictyostelia acquired genes for synthesis and detection of signals that induce cell-type specialization by lateral gene transfer from prokaryotes.</title>
        <authorList>
            <person name="Gloeckner G."/>
            <person name="Schaap P."/>
        </authorList>
    </citation>
    <scope>NUCLEOTIDE SEQUENCE [LARGE SCALE GENOMIC DNA]</scope>
    <source>
        <strain evidence="3 4">TK</strain>
    </source>
</reference>
<sequence>MSDNKNFKNVLAYWTVKDNKSTTKPKTQESQQPKKLQNTTANSKPSESLIHKPTVQTNNNNNNDNNNNNNNSNNSGYGIINNSMYGSFQSVSNSTGYELEQQRQQEQLLQQEEEDGFTFFNKSYSVSNAYSIASSEFEEIGYTPSQPTNDSYSMGSESYVSSLSEKDSGSHLPPSSSISSFYSVVGSIKDSASGYSQSISSYSNISDNANSYELSNSNVDGSSSNSYVLDSAASISSVKSTKQAQKELLKETRSKKSSGRDWNNEFQQLLRLQPGLDKFQKLSYLALDFVKAAENYGFIIIKEMFMPVEMKTIKPIDIGGIAGGQKFRCQNILFKFAYDQEVADGHYLYGGKYPYDLGASKAAGNELKGLSCFFQHALDNELANVLNVPLMCIIDYYGYRLIAMSVLPISKKTLIYGSSDGGNLVHKDIDEVNDYMKVMGESMNLKGHLSGVNPQFVYGPGDLEIHKSSDARYYCIDFGRLFPPEAHFDKVDKTKAIPHREVFYKLLRPELLKQISKSLSSDAFTGWSHKDPDCEVLNKEVGDATIDLYNKIIPEAASQFEAEFKRLSEHQDYKKSWDISVECHKFGINLRHMGRVRQLVQHPELRMVILNEMVARIFKNKIKEIQRINLTGHFVGSEEKCIQTIVDFINRVFNVDRYESEKDFWTVIIKTMCMDKYGVDSNGLSEKEMDSKYDLLKAVNLPIIMAKFQVKTGIKLDSRIKKMLATENRVRLPMILPSDIKEVRPVIKHSNMIARSEGISLYMKATELIYRNQVYFGKPIVKPDYNRFKDEFSEEVSLLELCNQKLRLASRSSTTDGSLYHLLGLVEMERYKLTRALPQNNPLIQSAREMFKTSIKYNPTSSNLLSLASIMDLIGQHKEAMEIYTEKILKLFPLDVTIPLLYESASFYSTIYTSISNVNNLSVGIHQCFVLIDALKSLPSDQPLKLEFLNNIYYIMTVHMIKILSSGDFQYINRMITVYTTKYGTNHTVQDAELIVSLYIEAALSYNGRILDAFLDYSFKVDKSFLHAVQIITCCKFSPTLTKLIKEYLNHNHGVLGRRDIFTSLLTRSNHTLQSIINHLNIPLESFVLFKTDIDISTQPSVKYLYMKTCSLNDGAIYQNRVFGPRIQFLSMDSVTIKYSDITSHLITGWKFPNLKRLKIISVTCPMEFVEGLFQSCKNSLESMSLAHLILQDKPKDEVEGELSTDYTAVNDQGVEVYYPDPNEQQIDYTPRDYNEQEEEQQDEKVEDNLIDPEEKKFLKIFTEMDIRVQIAISEMVSLQKITLGNFRVIPKYLPSSLVTLKVNDDCYHEYFKHVVEKCKNIRNIKTSLKFNFTYVKVLPLESLNIHGYTNYLEESKFVEGIENTWSHSMVNLKMFHQNEFKDMSKFLLQLKNLTTLDISYKYLDDQMLAQLLGGLKNLINLAVFNGPIKLLPSDTVSTSIQHLTLGHISSPIENYSNVGLIFPNIVTLSLDYPRNFEDVAFMNLFDHLNSKIHTLNFRNCFDITDTSLIYLSQSKFTDNLERASFFDSIKIGDGAYVKLIDSCPKLNYIRPAGVFKRTLTLAYLRSKYPALEISFRG</sequence>
<dbReference type="GO" id="GO:0003729">
    <property type="term" value="F:mRNA binding"/>
    <property type="evidence" value="ECO:0007669"/>
    <property type="project" value="TreeGrafter"/>
</dbReference>
<protein>
    <recommendedName>
        <fullName evidence="2">Clu domain-containing protein</fullName>
    </recommendedName>
</protein>
<feature type="domain" description="Clu" evidence="2">
    <location>
        <begin position="230"/>
        <end position="489"/>
    </location>
</feature>
<comment type="caution">
    <text evidence="3">The sequence shown here is derived from an EMBL/GenBank/DDBJ whole genome shotgun (WGS) entry which is preliminary data.</text>
</comment>
<dbReference type="InterPro" id="IPR025697">
    <property type="entry name" value="CLU_dom"/>
</dbReference>
<proteinExistence type="predicted"/>
<evidence type="ECO:0000313" key="3">
    <source>
        <dbReference type="EMBL" id="KYQ91076.1"/>
    </source>
</evidence>
<accession>A0A151ZAW7</accession>
<dbReference type="FunCoup" id="A0A151ZAW7">
    <property type="interactions" value="606"/>
</dbReference>
<dbReference type="PANTHER" id="PTHR12601:SF24">
    <property type="entry name" value="CLU DOMAIN-CONTAINING PROTEIN"/>
    <property type="match status" value="1"/>
</dbReference>
<dbReference type="Pfam" id="PF13236">
    <property type="entry name" value="CLU"/>
    <property type="match status" value="1"/>
</dbReference>
<name>A0A151ZAW7_TIELA</name>
<dbReference type="OMA" id="CIIDYFG"/>
<evidence type="ECO:0000259" key="2">
    <source>
        <dbReference type="PROSITE" id="PS51823"/>
    </source>
</evidence>
<evidence type="ECO:0000256" key="1">
    <source>
        <dbReference type="SAM" id="MobiDB-lite"/>
    </source>
</evidence>
<dbReference type="Proteomes" id="UP000076078">
    <property type="component" value="Unassembled WGS sequence"/>
</dbReference>
<dbReference type="InParanoid" id="A0A151ZAW7"/>
<dbReference type="EMBL" id="LODT01000035">
    <property type="protein sequence ID" value="KYQ91076.1"/>
    <property type="molecule type" value="Genomic_DNA"/>
</dbReference>
<dbReference type="PANTHER" id="PTHR12601">
    <property type="entry name" value="EUKARYOTIC TRANSLATION INITIATION FACTOR 3 SUBUNIT EIF-3"/>
    <property type="match status" value="1"/>
</dbReference>
<dbReference type="SUPFAM" id="SSF52047">
    <property type="entry name" value="RNI-like"/>
    <property type="match status" value="1"/>
</dbReference>
<dbReference type="OrthoDB" id="18768at2759"/>
<feature type="region of interest" description="Disordered" evidence="1">
    <location>
        <begin position="18"/>
        <end position="78"/>
    </location>
</feature>
<keyword evidence="4" id="KW-1185">Reference proteome</keyword>
<evidence type="ECO:0000313" key="4">
    <source>
        <dbReference type="Proteomes" id="UP000076078"/>
    </source>
</evidence>
<gene>
    <name evidence="3" type="ORF">DLAC_07979</name>
</gene>
<organism evidence="3 4">
    <name type="scientific">Tieghemostelium lacteum</name>
    <name type="common">Slime mold</name>
    <name type="synonym">Dictyostelium lacteum</name>
    <dbReference type="NCBI Taxonomy" id="361077"/>
    <lineage>
        <taxon>Eukaryota</taxon>
        <taxon>Amoebozoa</taxon>
        <taxon>Evosea</taxon>
        <taxon>Eumycetozoa</taxon>
        <taxon>Dictyostelia</taxon>
        <taxon>Dictyosteliales</taxon>
        <taxon>Raperosteliaceae</taxon>
        <taxon>Tieghemostelium</taxon>
    </lineage>
</organism>
<dbReference type="PROSITE" id="PS51823">
    <property type="entry name" value="CLU"/>
    <property type="match status" value="1"/>
</dbReference>
<dbReference type="InterPro" id="IPR027523">
    <property type="entry name" value="CLU_prot"/>
</dbReference>